<dbReference type="AlphaFoldDB" id="A0A4Y9S6B6"/>
<dbReference type="EMBL" id="SPVF01000203">
    <property type="protein sequence ID" value="TFW16755.1"/>
    <property type="molecule type" value="Genomic_DNA"/>
</dbReference>
<dbReference type="RefSeq" id="WP_135208185.1">
    <property type="nucleotide sequence ID" value="NZ_SPVF01000203.1"/>
</dbReference>
<dbReference type="Proteomes" id="UP000298438">
    <property type="component" value="Unassembled WGS sequence"/>
</dbReference>
<organism evidence="2 3">
    <name type="scientific">Zemynaea arenosa</name>
    <dbReference type="NCBI Taxonomy" id="2561931"/>
    <lineage>
        <taxon>Bacteria</taxon>
        <taxon>Pseudomonadati</taxon>
        <taxon>Pseudomonadota</taxon>
        <taxon>Betaproteobacteria</taxon>
        <taxon>Burkholderiales</taxon>
        <taxon>Oxalobacteraceae</taxon>
        <taxon>Telluria group</taxon>
        <taxon>Zemynaea</taxon>
    </lineage>
</organism>
<sequence length="265" mass="29809">MIQSYRFSIVVPVYNREWCLDRALRSADAFARALAEPVEVVVVDDGSTDRSSAIAMGWLFPAEPTLLHVRLITHLRNRGVCAAKNTGAFACAGKWIVFLDSDDELLPQNARQVSQKIEAHDNSPLQFFECVRDEEICLPGDGRSRSFNLDGLLLGETGGEKLPVVLAELFRACPYDEDLRGYESLSYMRMLRSAAGTVHQVHARRYHTGHDDRLSSRAGLRKRYHELAVGHSRVIREHRAVLSSAALLVQVMRLAKAKIWSWLPL</sequence>
<keyword evidence="2" id="KW-0808">Transferase</keyword>
<evidence type="ECO:0000313" key="3">
    <source>
        <dbReference type="Proteomes" id="UP000298438"/>
    </source>
</evidence>
<keyword evidence="3" id="KW-1185">Reference proteome</keyword>
<proteinExistence type="predicted"/>
<dbReference type="GO" id="GO:0016758">
    <property type="term" value="F:hexosyltransferase activity"/>
    <property type="evidence" value="ECO:0007669"/>
    <property type="project" value="UniProtKB-ARBA"/>
</dbReference>
<dbReference type="InterPro" id="IPR001173">
    <property type="entry name" value="Glyco_trans_2-like"/>
</dbReference>
<accession>A0A4Y9S6B6</accession>
<comment type="caution">
    <text evidence="2">The sequence shown here is derived from an EMBL/GenBank/DDBJ whole genome shotgun (WGS) entry which is preliminary data.</text>
</comment>
<dbReference type="OrthoDB" id="9798249at2"/>
<evidence type="ECO:0000313" key="2">
    <source>
        <dbReference type="EMBL" id="TFW16755.1"/>
    </source>
</evidence>
<dbReference type="Gene3D" id="3.90.550.10">
    <property type="entry name" value="Spore Coat Polysaccharide Biosynthesis Protein SpsA, Chain A"/>
    <property type="match status" value="1"/>
</dbReference>
<dbReference type="InterPro" id="IPR029044">
    <property type="entry name" value="Nucleotide-diphossugar_trans"/>
</dbReference>
<evidence type="ECO:0000259" key="1">
    <source>
        <dbReference type="Pfam" id="PF00535"/>
    </source>
</evidence>
<dbReference type="CDD" id="cd00761">
    <property type="entry name" value="Glyco_tranf_GTA_type"/>
    <property type="match status" value="1"/>
</dbReference>
<dbReference type="Pfam" id="PF00535">
    <property type="entry name" value="Glycos_transf_2"/>
    <property type="match status" value="1"/>
</dbReference>
<dbReference type="PANTHER" id="PTHR22916">
    <property type="entry name" value="GLYCOSYLTRANSFERASE"/>
    <property type="match status" value="1"/>
</dbReference>
<gene>
    <name evidence="2" type="ORF">E4L96_15835</name>
</gene>
<feature type="domain" description="Glycosyltransferase 2-like" evidence="1">
    <location>
        <begin position="8"/>
        <end position="122"/>
    </location>
</feature>
<reference evidence="2 3" key="1">
    <citation type="submission" date="2019-03" db="EMBL/GenBank/DDBJ databases">
        <title>Draft Genome Sequence of Massilia arenosa sp. nov., a Novel Massilia Species Isolated from a Sandy-loam Maize Soil.</title>
        <authorList>
            <person name="Raths R."/>
            <person name="Peta V."/>
            <person name="Bucking H."/>
        </authorList>
    </citation>
    <scope>NUCLEOTIDE SEQUENCE [LARGE SCALE GENOMIC DNA]</scope>
    <source>
        <strain evidence="2 3">MC02</strain>
    </source>
</reference>
<name>A0A4Y9S6B6_9BURK</name>
<dbReference type="SUPFAM" id="SSF53448">
    <property type="entry name" value="Nucleotide-diphospho-sugar transferases"/>
    <property type="match status" value="1"/>
</dbReference>
<protein>
    <submittedName>
        <fullName evidence="2">Glycosyltransferase family 2 protein</fullName>
    </submittedName>
</protein>